<dbReference type="PANTHER" id="PTHR31001:SF49">
    <property type="entry name" value="ZN(II)2CYS6 TRANSCRIPTION FACTOR (EUROFUNG)"/>
    <property type="match status" value="1"/>
</dbReference>
<feature type="domain" description="Xylanolytic transcriptional activator regulatory" evidence="11">
    <location>
        <begin position="292"/>
        <end position="366"/>
    </location>
</feature>
<gene>
    <name evidence="12" type="ORF">PRK78_005447</name>
</gene>
<dbReference type="InterPro" id="IPR050613">
    <property type="entry name" value="Sec_Metabolite_Reg"/>
</dbReference>
<dbReference type="SMART" id="SM00906">
    <property type="entry name" value="Fungal_trans"/>
    <property type="match status" value="1"/>
</dbReference>
<dbReference type="Pfam" id="PF00172">
    <property type="entry name" value="Zn_clus"/>
    <property type="match status" value="1"/>
</dbReference>
<feature type="compositionally biased region" description="Low complexity" evidence="10">
    <location>
        <begin position="1"/>
        <end position="18"/>
    </location>
</feature>
<dbReference type="Pfam" id="PF04082">
    <property type="entry name" value="Fungal_trans"/>
    <property type="match status" value="1"/>
</dbReference>
<protein>
    <recommendedName>
        <fullName evidence="2">C6 finger domain transcription factor nscR</fullName>
    </recommendedName>
    <alternativeName>
        <fullName evidence="8">Neosartiricin B biosynthesis protein R</fullName>
    </alternativeName>
</protein>
<sequence length="781" mass="87294">MSKPISSSHASSAPRPSKSLPPNGRRRDKAQLSLRCDRIQPCQNCAKRGQSCVYVHSAGQSKPGQSARQYPAYLNSLHDRIHHLEGVVLNLVSNKRSPGSRPVVSESREMPGEPHIIESVGRLSIGDDGTTYLGSSTWQAILDEIGHMKDFVPEGGSSPFSDHTDESDEEGVDLLLGAKKYLDTRDLYDAVPPRAVADSLYEAFWNDPGATSVMWLGILFAVLSLASNFLLLSGVDPERAEYLRADVRHYRQRCAQCLIAGDYTKPGKYNLPALILYLACERMRKEEFDCDLPVLFSMIVSLAMRMGYHRDASHYPNISPFDGEMRRRIWAIIAQLDLTVSIGVGLPRLINDYQSDNAPPRNLREEDFSEDSTELPPARPAAEPTMVTYIIARMNIIKMVGKITDLANTTIQPPYETIMEFDRDLYKVYEQLPTFYKLGGCPETDDPVTFLQRLSFESLYEQARCTLHRKYLTIPDSRYAYSREACVDAAMRMLSQQRLMHQESQPGRMLFSQRWKLLTYLNRENLLATMIVCLDVGHSLKNPGTSSHPTTPVGNPTLPLEAKIKALEQSQVIWEEYRSVSKEASTAATVVDLTIRKAKKLSTSPVVQEAGIIPGMSNTSPVQGLGEEQYPESPIEYPPTTQYMMPISHGVDENHQYGEIKDIVGSQPHQQQQQAPQFQYSPVAMYQQPPMVPQESTRASLEPFTTGMSLHSAYRVMETMIDGPVNLGWGAMWDGQFSREFPVTTADPPAECAWDFHNPSGFPPATTGPPLDQSVDMGYPG</sequence>
<comment type="subcellular location">
    <subcellularLocation>
        <location evidence="1">Nucleus</location>
    </subcellularLocation>
</comment>
<feature type="region of interest" description="Disordered" evidence="10">
    <location>
        <begin position="355"/>
        <end position="379"/>
    </location>
</feature>
<evidence type="ECO:0000313" key="12">
    <source>
        <dbReference type="EMBL" id="WEW59965.1"/>
    </source>
</evidence>
<dbReference type="Proteomes" id="UP001219355">
    <property type="component" value="Chromosome 3"/>
</dbReference>
<dbReference type="PANTHER" id="PTHR31001">
    <property type="entry name" value="UNCHARACTERIZED TRANSCRIPTIONAL REGULATORY PROTEIN"/>
    <property type="match status" value="1"/>
</dbReference>
<dbReference type="GO" id="GO:0003677">
    <property type="term" value="F:DNA binding"/>
    <property type="evidence" value="ECO:0007669"/>
    <property type="project" value="UniProtKB-KW"/>
</dbReference>
<dbReference type="GO" id="GO:0005634">
    <property type="term" value="C:nucleus"/>
    <property type="evidence" value="ECO:0007669"/>
    <property type="project" value="UniProtKB-SubCell"/>
</dbReference>
<evidence type="ECO:0000256" key="10">
    <source>
        <dbReference type="SAM" id="MobiDB-lite"/>
    </source>
</evidence>
<keyword evidence="13" id="KW-1185">Reference proteome</keyword>
<dbReference type="InterPro" id="IPR001138">
    <property type="entry name" value="Zn2Cys6_DnaBD"/>
</dbReference>
<reference evidence="12" key="1">
    <citation type="submission" date="2023-03" db="EMBL/GenBank/DDBJ databases">
        <title>Emydomyces testavorans Genome Sequence.</title>
        <authorList>
            <person name="Hoyer L."/>
        </authorList>
    </citation>
    <scope>NUCLEOTIDE SEQUENCE</scope>
    <source>
        <strain evidence="12">16-2883</strain>
    </source>
</reference>
<dbReference type="GO" id="GO:0006351">
    <property type="term" value="P:DNA-templated transcription"/>
    <property type="evidence" value="ECO:0007669"/>
    <property type="project" value="InterPro"/>
</dbReference>
<evidence type="ECO:0000256" key="6">
    <source>
        <dbReference type="ARBA" id="ARBA00023163"/>
    </source>
</evidence>
<dbReference type="GO" id="GO:0000981">
    <property type="term" value="F:DNA-binding transcription factor activity, RNA polymerase II-specific"/>
    <property type="evidence" value="ECO:0007669"/>
    <property type="project" value="InterPro"/>
</dbReference>
<accession>A0AAF0IJI6</accession>
<evidence type="ECO:0000259" key="11">
    <source>
        <dbReference type="SMART" id="SM00906"/>
    </source>
</evidence>
<evidence type="ECO:0000256" key="2">
    <source>
        <dbReference type="ARBA" id="ARBA00018346"/>
    </source>
</evidence>
<feature type="region of interest" description="Disordered" evidence="10">
    <location>
        <begin position="1"/>
        <end position="29"/>
    </location>
</feature>
<evidence type="ECO:0000256" key="5">
    <source>
        <dbReference type="ARBA" id="ARBA00023125"/>
    </source>
</evidence>
<evidence type="ECO:0000256" key="3">
    <source>
        <dbReference type="ARBA" id="ARBA00022723"/>
    </source>
</evidence>
<evidence type="ECO:0000256" key="7">
    <source>
        <dbReference type="ARBA" id="ARBA00023242"/>
    </source>
</evidence>
<evidence type="ECO:0000256" key="1">
    <source>
        <dbReference type="ARBA" id="ARBA00004123"/>
    </source>
</evidence>
<dbReference type="CDD" id="cd12148">
    <property type="entry name" value="fungal_TF_MHR"/>
    <property type="match status" value="1"/>
</dbReference>
<keyword evidence="7" id="KW-0539">Nucleus</keyword>
<dbReference type="InterPro" id="IPR036864">
    <property type="entry name" value="Zn2-C6_fun-type_DNA-bd_sf"/>
</dbReference>
<organism evidence="12 13">
    <name type="scientific">Emydomyces testavorans</name>
    <dbReference type="NCBI Taxonomy" id="2070801"/>
    <lineage>
        <taxon>Eukaryota</taxon>
        <taxon>Fungi</taxon>
        <taxon>Dikarya</taxon>
        <taxon>Ascomycota</taxon>
        <taxon>Pezizomycotina</taxon>
        <taxon>Eurotiomycetes</taxon>
        <taxon>Eurotiomycetidae</taxon>
        <taxon>Onygenales</taxon>
        <taxon>Nannizziopsiaceae</taxon>
        <taxon>Emydomyces</taxon>
    </lineage>
</organism>
<evidence type="ECO:0000256" key="9">
    <source>
        <dbReference type="ARBA" id="ARBA00045154"/>
    </source>
</evidence>
<keyword evidence="4" id="KW-0805">Transcription regulation</keyword>
<name>A0AAF0IJI6_9EURO</name>
<keyword evidence="3" id="KW-0479">Metal-binding</keyword>
<proteinExistence type="predicted"/>
<keyword evidence="6" id="KW-0804">Transcription</keyword>
<dbReference type="Gene3D" id="4.10.240.10">
    <property type="entry name" value="Zn(2)-C6 fungal-type DNA-binding domain"/>
    <property type="match status" value="1"/>
</dbReference>
<feature type="region of interest" description="Disordered" evidence="10">
    <location>
        <begin position="761"/>
        <end position="781"/>
    </location>
</feature>
<evidence type="ECO:0000313" key="13">
    <source>
        <dbReference type="Proteomes" id="UP001219355"/>
    </source>
</evidence>
<dbReference type="GO" id="GO:0008270">
    <property type="term" value="F:zinc ion binding"/>
    <property type="evidence" value="ECO:0007669"/>
    <property type="project" value="InterPro"/>
</dbReference>
<dbReference type="CDD" id="cd00067">
    <property type="entry name" value="GAL4"/>
    <property type="match status" value="1"/>
</dbReference>
<evidence type="ECO:0000256" key="4">
    <source>
        <dbReference type="ARBA" id="ARBA00023015"/>
    </source>
</evidence>
<keyword evidence="5" id="KW-0238">DNA-binding</keyword>
<dbReference type="EMBL" id="CP120629">
    <property type="protein sequence ID" value="WEW59965.1"/>
    <property type="molecule type" value="Genomic_DNA"/>
</dbReference>
<dbReference type="AlphaFoldDB" id="A0AAF0IJI6"/>
<comment type="function">
    <text evidence="9">Transcription factor that specifically regulates the neosartoricin B biosynthesis gene cluster.</text>
</comment>
<evidence type="ECO:0000256" key="8">
    <source>
        <dbReference type="ARBA" id="ARBA00031692"/>
    </source>
</evidence>
<dbReference type="InterPro" id="IPR007219">
    <property type="entry name" value="XnlR_reg_dom"/>
</dbReference>